<keyword evidence="2" id="KW-1185">Reference proteome</keyword>
<evidence type="ECO:0008006" key="3">
    <source>
        <dbReference type="Google" id="ProtNLM"/>
    </source>
</evidence>
<accession>A0A7I9UY54</accession>
<reference evidence="2" key="1">
    <citation type="submission" date="2019-06" db="EMBL/GenBank/DDBJ databases">
        <title>Gordonia isolated from sludge of a wastewater treatment plant.</title>
        <authorList>
            <person name="Tamura T."/>
            <person name="Aoyama K."/>
            <person name="Kang Y."/>
            <person name="Saito S."/>
            <person name="Akiyama N."/>
            <person name="Yazawa K."/>
            <person name="Gonoi T."/>
            <person name="Mikami Y."/>
        </authorList>
    </citation>
    <scope>NUCLEOTIDE SEQUENCE [LARGE SCALE GENOMIC DNA]</scope>
    <source>
        <strain evidence="2">NBRC 107697</strain>
    </source>
</reference>
<comment type="caution">
    <text evidence="1">The sequence shown here is derived from an EMBL/GenBank/DDBJ whole genome shotgun (WGS) entry which is preliminary data.</text>
</comment>
<protein>
    <recommendedName>
        <fullName evidence="3">FHA domain-containing protein</fullName>
    </recommendedName>
</protein>
<evidence type="ECO:0000313" key="1">
    <source>
        <dbReference type="EMBL" id="GED97862.1"/>
    </source>
</evidence>
<dbReference type="OrthoDB" id="5000691at2"/>
<name>A0A7I9UY54_9ACTN</name>
<proteinExistence type="predicted"/>
<dbReference type="RefSeq" id="WP_161927129.1">
    <property type="nucleotide sequence ID" value="NZ_BJOU01000001.1"/>
</dbReference>
<dbReference type="Proteomes" id="UP000444980">
    <property type="component" value="Unassembled WGS sequence"/>
</dbReference>
<gene>
    <name evidence="1" type="ORF">nbrc107697_19010</name>
</gene>
<evidence type="ECO:0000313" key="2">
    <source>
        <dbReference type="Proteomes" id="UP000444980"/>
    </source>
</evidence>
<sequence length="239" mass="25265">MPDATTDVFVEFCGERFDIGSDGRFTVGREGDLAVDDNRYLHRRFLLIHRGAGDLWYLSNVGSHLSATVVAAEAGFSGQIAPGASLPLVFGRTVVVFTAGPTTYEFEIHANPGPAAGVTTASTPVGDTTVGVPTLTESQRLLILVLAEPSLRYDGSGSSSIPTSAQAAARLGWALTKFNRKLDNVCDKLDQLGVSGMRAGGGKLATNRRARLVEFALSSQIVSRADLPLLDAEAERNSA</sequence>
<organism evidence="1 2">
    <name type="scientific">Gordonia crocea</name>
    <dbReference type="NCBI Taxonomy" id="589162"/>
    <lineage>
        <taxon>Bacteria</taxon>
        <taxon>Bacillati</taxon>
        <taxon>Actinomycetota</taxon>
        <taxon>Actinomycetes</taxon>
        <taxon>Mycobacteriales</taxon>
        <taxon>Gordoniaceae</taxon>
        <taxon>Gordonia</taxon>
    </lineage>
</organism>
<dbReference type="EMBL" id="BJOU01000001">
    <property type="protein sequence ID" value="GED97862.1"/>
    <property type="molecule type" value="Genomic_DNA"/>
</dbReference>
<dbReference type="AlphaFoldDB" id="A0A7I9UY54"/>